<organism evidence="1">
    <name type="scientific">Strongyloides ratti</name>
    <name type="common">Parasitic roundworm</name>
    <dbReference type="NCBI Taxonomy" id="34506"/>
    <lineage>
        <taxon>Eukaryota</taxon>
        <taxon>Metazoa</taxon>
        <taxon>Ecdysozoa</taxon>
        <taxon>Nematoda</taxon>
        <taxon>Chromadorea</taxon>
        <taxon>Rhabditida</taxon>
        <taxon>Tylenchina</taxon>
        <taxon>Panagrolaimomorpha</taxon>
        <taxon>Strongyloidoidea</taxon>
        <taxon>Strongyloididae</taxon>
        <taxon>Strongyloides</taxon>
    </lineage>
</organism>
<dbReference type="CTD" id="36378515"/>
<evidence type="ECO:0000313" key="4">
    <source>
        <dbReference type="WormBase" id="SRAE_2000082100"/>
    </source>
</evidence>
<dbReference type="WBParaSite" id="SRAE_2000082100.1">
    <property type="protein sequence ID" value="SRAE_2000082100.1"/>
    <property type="gene ID" value="WBGene00261021"/>
</dbReference>
<name>A0A090L8R0_STRRB</name>
<dbReference type="RefSeq" id="XP_024505351.1">
    <property type="nucleotide sequence ID" value="XM_024651700.1"/>
</dbReference>
<dbReference type="Proteomes" id="UP000035682">
    <property type="component" value="Unplaced"/>
</dbReference>
<dbReference type="AlphaFoldDB" id="A0A090L8R0"/>
<reference evidence="1 2" key="1">
    <citation type="submission" date="2014-09" db="EMBL/GenBank/DDBJ databases">
        <authorList>
            <person name="Martin A.A."/>
        </authorList>
    </citation>
    <scope>NUCLEOTIDE SEQUENCE</scope>
    <source>
        <strain evidence="2">ED321</strain>
        <strain evidence="1">ED321 Heterogonic</strain>
    </source>
</reference>
<reference evidence="3" key="2">
    <citation type="submission" date="2020-12" db="UniProtKB">
        <authorList>
            <consortium name="WormBaseParasite"/>
        </authorList>
    </citation>
    <scope>IDENTIFICATION</scope>
</reference>
<evidence type="ECO:0000313" key="2">
    <source>
        <dbReference type="Proteomes" id="UP000035682"/>
    </source>
</evidence>
<dbReference type="EMBL" id="LN609529">
    <property type="protein sequence ID" value="CEF66151.1"/>
    <property type="molecule type" value="Genomic_DNA"/>
</dbReference>
<protein>
    <submittedName>
        <fullName evidence="1 3">Uncharacterized protein</fullName>
    </submittedName>
</protein>
<sequence>MHVFEVNGIVISCNEPGNNCYVDVSFDSEVDQDLYNLLSPDQKKTYNDILNNTMNDYRRRRTELNNFFNNEIQYSKILSAKINKKVEDQLEKSGIYDPCFPYCKQKIEQLKDLPNNINRQVHENLRKSGIYEECFPFCNKNGNQYKRFFENTRNNVHQELKRSGIYDPCFPFCNNSKFKNSKF</sequence>
<gene>
    <name evidence="1 3 4" type="ORF">SRAE_2000082100</name>
</gene>
<keyword evidence="2" id="KW-1185">Reference proteome</keyword>
<dbReference type="GeneID" id="36378515"/>
<accession>A0A090L8R0</accession>
<dbReference type="WormBase" id="SRAE_2000082100">
    <property type="protein sequence ID" value="SRP07779"/>
    <property type="gene ID" value="WBGene00261021"/>
</dbReference>
<evidence type="ECO:0000313" key="3">
    <source>
        <dbReference type="WBParaSite" id="SRAE_2000082100.1"/>
    </source>
</evidence>
<proteinExistence type="predicted"/>
<evidence type="ECO:0000313" key="1">
    <source>
        <dbReference type="EMBL" id="CEF66151.1"/>
    </source>
</evidence>